<dbReference type="Pfam" id="PF04828">
    <property type="entry name" value="GFA"/>
    <property type="match status" value="1"/>
</dbReference>
<reference evidence="6 7" key="1">
    <citation type="submission" date="2022-03" db="EMBL/GenBank/DDBJ databases">
        <title>Complete genome sequence of Enterococcus innesii DB-1.</title>
        <authorList>
            <person name="Fukuda D."/>
            <person name="Nolasco-Hipolito C."/>
        </authorList>
    </citation>
    <scope>NUCLEOTIDE SEQUENCE [LARGE SCALE GENOMIC DNA]</scope>
    <source>
        <strain evidence="6 7">DB-1</strain>
    </source>
</reference>
<evidence type="ECO:0000256" key="3">
    <source>
        <dbReference type="ARBA" id="ARBA00022833"/>
    </source>
</evidence>
<dbReference type="RefSeq" id="WP_086293818.1">
    <property type="nucleotide sequence ID" value="NZ_AP025635.1"/>
</dbReference>
<dbReference type="PROSITE" id="PS51891">
    <property type="entry name" value="CENP_V_GFA"/>
    <property type="match status" value="1"/>
</dbReference>
<dbReference type="GeneID" id="83458181"/>
<accession>A0ABN6NRY8</accession>
<dbReference type="EMBL" id="AP025635">
    <property type="protein sequence ID" value="BDG68611.1"/>
    <property type="molecule type" value="Genomic_DNA"/>
</dbReference>
<dbReference type="PANTHER" id="PTHR33337:SF40">
    <property type="entry name" value="CENP-V_GFA DOMAIN-CONTAINING PROTEIN-RELATED"/>
    <property type="match status" value="1"/>
</dbReference>
<keyword evidence="4" id="KW-0456">Lyase</keyword>
<sequence>MDVSGSCLCGKVTINLTGVAKEITVCHCSLCQKFHGGPMFALAPCAEDQMALQGAKWLRRYDSSEWAQRGFCSQCGSSLFFYLKETHTYFFAAGLFGNLPEAVLTEEIYTKDQPQFYHFAEPTTRWEKLQNP</sequence>
<evidence type="ECO:0000313" key="6">
    <source>
        <dbReference type="EMBL" id="BDG68611.1"/>
    </source>
</evidence>
<protein>
    <submittedName>
        <fullName evidence="6">Aldehyde-activating protein</fullName>
    </submittedName>
</protein>
<dbReference type="SUPFAM" id="SSF51316">
    <property type="entry name" value="Mss4-like"/>
    <property type="match status" value="1"/>
</dbReference>
<organism evidence="6 7">
    <name type="scientific">Enterococcus innesii</name>
    <dbReference type="NCBI Taxonomy" id="2839759"/>
    <lineage>
        <taxon>Bacteria</taxon>
        <taxon>Bacillati</taxon>
        <taxon>Bacillota</taxon>
        <taxon>Bacilli</taxon>
        <taxon>Lactobacillales</taxon>
        <taxon>Enterococcaceae</taxon>
        <taxon>Enterococcus</taxon>
    </lineage>
</organism>
<dbReference type="PANTHER" id="PTHR33337">
    <property type="entry name" value="GFA DOMAIN-CONTAINING PROTEIN"/>
    <property type="match status" value="1"/>
</dbReference>
<keyword evidence="3" id="KW-0862">Zinc</keyword>
<proteinExistence type="inferred from homology"/>
<comment type="similarity">
    <text evidence="1">Belongs to the Gfa family.</text>
</comment>
<evidence type="ECO:0000259" key="5">
    <source>
        <dbReference type="PROSITE" id="PS51891"/>
    </source>
</evidence>
<evidence type="ECO:0000313" key="7">
    <source>
        <dbReference type="Proteomes" id="UP000831692"/>
    </source>
</evidence>
<dbReference type="InterPro" id="IPR011057">
    <property type="entry name" value="Mss4-like_sf"/>
</dbReference>
<evidence type="ECO:0000256" key="1">
    <source>
        <dbReference type="ARBA" id="ARBA00005495"/>
    </source>
</evidence>
<gene>
    <name evidence="6" type="ORF">ENLAB_21750</name>
</gene>
<dbReference type="Proteomes" id="UP000831692">
    <property type="component" value="Chromosome"/>
</dbReference>
<dbReference type="Gene3D" id="3.90.1590.10">
    <property type="entry name" value="glutathione-dependent formaldehyde- activating enzyme (gfa)"/>
    <property type="match status" value="1"/>
</dbReference>
<evidence type="ECO:0000256" key="4">
    <source>
        <dbReference type="ARBA" id="ARBA00023239"/>
    </source>
</evidence>
<evidence type="ECO:0000256" key="2">
    <source>
        <dbReference type="ARBA" id="ARBA00022723"/>
    </source>
</evidence>
<name>A0ABN6NRY8_9ENTE</name>
<feature type="domain" description="CENP-V/GFA" evidence="5">
    <location>
        <begin position="3"/>
        <end position="110"/>
    </location>
</feature>
<dbReference type="InterPro" id="IPR006913">
    <property type="entry name" value="CENP-V/GFA"/>
</dbReference>
<keyword evidence="7" id="KW-1185">Reference proteome</keyword>
<keyword evidence="2" id="KW-0479">Metal-binding</keyword>